<dbReference type="KEGG" id="cmos:111457842"/>
<dbReference type="SMART" id="SM01037">
    <property type="entry name" value="Bet_v_1"/>
    <property type="match status" value="1"/>
</dbReference>
<sequence>MALYGKLETDVEIKALAEKFHELIHQKPHHISKASSDKIQGVELHEGEWGKVGSILYWHYVHEGKACVSKRVIEAVDEENNSLTWKEIEGDLSKHYKNFRIKVQCIPKDKGSVIHITLEYEKLHEQIPDSHTFLQLCVDTAKDIDAHLMGYDNEGSCIAAKA</sequence>
<name>A0A6J1GV76_CUCMO</name>
<dbReference type="InterPro" id="IPR051761">
    <property type="entry name" value="MLP-like_ligand-binding"/>
</dbReference>
<protein>
    <submittedName>
        <fullName evidence="3">MLP-like protein 43</fullName>
    </submittedName>
</protein>
<dbReference type="GO" id="GO:0006952">
    <property type="term" value="P:defense response"/>
    <property type="evidence" value="ECO:0007669"/>
    <property type="project" value="InterPro"/>
</dbReference>
<evidence type="ECO:0000313" key="2">
    <source>
        <dbReference type="Proteomes" id="UP000504609"/>
    </source>
</evidence>
<dbReference type="SUPFAM" id="SSF55961">
    <property type="entry name" value="Bet v1-like"/>
    <property type="match status" value="1"/>
</dbReference>
<dbReference type="CDD" id="cd07816">
    <property type="entry name" value="Bet_v1-like"/>
    <property type="match status" value="1"/>
</dbReference>
<dbReference type="InterPro" id="IPR000916">
    <property type="entry name" value="Bet_v_I/MLP"/>
</dbReference>
<evidence type="ECO:0000313" key="3">
    <source>
        <dbReference type="RefSeq" id="XP_022956022.1"/>
    </source>
</evidence>
<dbReference type="GeneID" id="111457842"/>
<dbReference type="PANTHER" id="PTHR31907">
    <property type="entry name" value="MLP-LIKE PROTEIN 423"/>
    <property type="match status" value="1"/>
</dbReference>
<dbReference type="AlphaFoldDB" id="A0A6J1GV76"/>
<dbReference type="Proteomes" id="UP000504609">
    <property type="component" value="Unplaced"/>
</dbReference>
<accession>A0A6J1GV76</accession>
<proteinExistence type="predicted"/>
<dbReference type="InterPro" id="IPR023393">
    <property type="entry name" value="START-like_dom_sf"/>
</dbReference>
<gene>
    <name evidence="3" type="primary">LOC111457842</name>
</gene>
<keyword evidence="2" id="KW-1185">Reference proteome</keyword>
<dbReference type="Gene3D" id="3.30.530.20">
    <property type="match status" value="1"/>
</dbReference>
<feature type="domain" description="Bet v I/Major latex protein" evidence="1">
    <location>
        <begin position="2"/>
        <end position="151"/>
    </location>
</feature>
<reference evidence="3" key="1">
    <citation type="submission" date="2025-08" db="UniProtKB">
        <authorList>
            <consortium name="RefSeq"/>
        </authorList>
    </citation>
    <scope>IDENTIFICATION</scope>
    <source>
        <tissue evidence="3">Young leaves</tissue>
    </source>
</reference>
<dbReference type="Pfam" id="PF00407">
    <property type="entry name" value="Bet_v_1"/>
    <property type="match status" value="1"/>
</dbReference>
<dbReference type="RefSeq" id="XP_022956022.1">
    <property type="nucleotide sequence ID" value="XM_023100254.1"/>
</dbReference>
<evidence type="ECO:0000259" key="1">
    <source>
        <dbReference type="SMART" id="SM01037"/>
    </source>
</evidence>
<organism evidence="2 3">
    <name type="scientific">Cucurbita moschata</name>
    <name type="common">Winter crookneck squash</name>
    <name type="synonym">Cucurbita pepo var. moschata</name>
    <dbReference type="NCBI Taxonomy" id="3662"/>
    <lineage>
        <taxon>Eukaryota</taxon>
        <taxon>Viridiplantae</taxon>
        <taxon>Streptophyta</taxon>
        <taxon>Embryophyta</taxon>
        <taxon>Tracheophyta</taxon>
        <taxon>Spermatophyta</taxon>
        <taxon>Magnoliopsida</taxon>
        <taxon>eudicotyledons</taxon>
        <taxon>Gunneridae</taxon>
        <taxon>Pentapetalae</taxon>
        <taxon>rosids</taxon>
        <taxon>fabids</taxon>
        <taxon>Cucurbitales</taxon>
        <taxon>Cucurbitaceae</taxon>
        <taxon>Cucurbiteae</taxon>
        <taxon>Cucurbita</taxon>
    </lineage>
</organism>